<dbReference type="CDD" id="cd01949">
    <property type="entry name" value="GGDEF"/>
    <property type="match status" value="1"/>
</dbReference>
<evidence type="ECO:0000256" key="1">
    <source>
        <dbReference type="ARBA" id="ARBA00001946"/>
    </source>
</evidence>
<evidence type="ECO:0000313" key="6">
    <source>
        <dbReference type="EMBL" id="OLQ77639.1"/>
    </source>
</evidence>
<sequence>MSRLIDRLSLSQRLSIPVMGFIVLAFISLQFITYQTFLKIEKDNLLSQTQVLANGVGMNLTAAVLFNDHLDGTEIMSAFSAAPLVARVRLEHPDHSLFVQYINPDIEFIPPTTEEKHDVTRQSYHFGPEMLYLTVPVMLDNEPIAHMHIGVSLKTLQEMRTTHFQVSFMLLLAIIALTAYIINRVQSWVIHPISQLNLAVNRIIKDESPSPITPQTQTYDEVGELVSCFNSMQKKLNERDAEIRATLSQLSEEKAFADDVIATVQHALLVVNQTGIITLANDATLSVLDLPAVKAKGLSLTDILHTEHPHLFGSRLEAALNGQQQFDHEIMKGGATSSGQPRTYQIVSRPLEHRKQTLFAIEDVTKRQQAEQQQKMAAQVFESSQDAIMLLSDSGIINMVNPAFSRFLGYHPDEAIGRHFHIMFDLGKDSKIELAIRQALKKTNHWHGEMSPVCKDGSFIPMFLRINRIQVSHSDEFQTVVIASDLRSMKKMRRLEHLATHDPLTNLANRSKLHQELVQVLSKQKSKNSVFAVLFIDLDDFKTVNDTYGHSAGDKVLKIIAERLLRTVRKSDMVARLAGDEFVTIINPVASRNDISFTCERILARIIEPISLGKKTQLNIGASIGCYYVYPDESQKVDDILRRADKAMYGAKLSGKGRIIEFNQFRKNYD</sequence>
<dbReference type="PROSITE" id="PS50887">
    <property type="entry name" value="GGDEF"/>
    <property type="match status" value="1"/>
</dbReference>
<dbReference type="CDD" id="cd06225">
    <property type="entry name" value="HAMP"/>
    <property type="match status" value="1"/>
</dbReference>
<keyword evidence="2" id="KW-0812">Transmembrane</keyword>
<dbReference type="PROSITE" id="PS50885">
    <property type="entry name" value="HAMP"/>
    <property type="match status" value="1"/>
</dbReference>
<dbReference type="CDD" id="cd00130">
    <property type="entry name" value="PAS"/>
    <property type="match status" value="2"/>
</dbReference>
<dbReference type="STRING" id="1903952.BIT28_04625"/>
<dbReference type="InterPro" id="IPR033417">
    <property type="entry name" value="CHASE8"/>
</dbReference>
<dbReference type="Gene3D" id="3.30.450.20">
    <property type="entry name" value="PAS domain"/>
    <property type="match status" value="2"/>
</dbReference>
<feature type="transmembrane region" description="Helical" evidence="2">
    <location>
        <begin position="164"/>
        <end position="182"/>
    </location>
</feature>
<dbReference type="SUPFAM" id="SSF55073">
    <property type="entry name" value="Nucleotide cyclase"/>
    <property type="match status" value="1"/>
</dbReference>
<dbReference type="SMART" id="SM00267">
    <property type="entry name" value="GGDEF"/>
    <property type="match status" value="1"/>
</dbReference>
<organism evidence="6 7">
    <name type="scientific">Photobacterium proteolyticum</name>
    <dbReference type="NCBI Taxonomy" id="1903952"/>
    <lineage>
        <taxon>Bacteria</taxon>
        <taxon>Pseudomonadati</taxon>
        <taxon>Pseudomonadota</taxon>
        <taxon>Gammaproteobacteria</taxon>
        <taxon>Vibrionales</taxon>
        <taxon>Vibrionaceae</taxon>
        <taxon>Photobacterium</taxon>
    </lineage>
</organism>
<dbReference type="InterPro" id="IPR000160">
    <property type="entry name" value="GGDEF_dom"/>
</dbReference>
<dbReference type="InterPro" id="IPR003660">
    <property type="entry name" value="HAMP_dom"/>
</dbReference>
<dbReference type="PANTHER" id="PTHR44757">
    <property type="entry name" value="DIGUANYLATE CYCLASE DGCP"/>
    <property type="match status" value="1"/>
</dbReference>
<dbReference type="PANTHER" id="PTHR44757:SF2">
    <property type="entry name" value="BIOFILM ARCHITECTURE MAINTENANCE PROTEIN MBAA"/>
    <property type="match status" value="1"/>
</dbReference>
<feature type="domain" description="PAS" evidence="3">
    <location>
        <begin position="253"/>
        <end position="323"/>
    </location>
</feature>
<dbReference type="FunFam" id="3.30.70.270:FF:000001">
    <property type="entry name" value="Diguanylate cyclase domain protein"/>
    <property type="match status" value="1"/>
</dbReference>
<dbReference type="Pfam" id="PF17152">
    <property type="entry name" value="CHASE8"/>
    <property type="match status" value="1"/>
</dbReference>
<dbReference type="SUPFAM" id="SSF55785">
    <property type="entry name" value="PYP-like sensor domain (PAS domain)"/>
    <property type="match status" value="2"/>
</dbReference>
<comment type="caution">
    <text evidence="6">The sequence shown here is derived from an EMBL/GenBank/DDBJ whole genome shotgun (WGS) entry which is preliminary data.</text>
</comment>
<proteinExistence type="predicted"/>
<dbReference type="SMART" id="SM00091">
    <property type="entry name" value="PAS"/>
    <property type="match status" value="2"/>
</dbReference>
<feature type="domain" description="PAS" evidence="3">
    <location>
        <begin position="373"/>
        <end position="443"/>
    </location>
</feature>
<accession>A0A1Q9GSF0</accession>
<dbReference type="InterPro" id="IPR013656">
    <property type="entry name" value="PAS_4"/>
</dbReference>
<dbReference type="Gene3D" id="3.30.70.270">
    <property type="match status" value="1"/>
</dbReference>
<evidence type="ECO:0008006" key="8">
    <source>
        <dbReference type="Google" id="ProtNLM"/>
    </source>
</evidence>
<name>A0A1Q9GSF0_9GAMM</name>
<dbReference type="InterPro" id="IPR043128">
    <property type="entry name" value="Rev_trsase/Diguanyl_cyclase"/>
</dbReference>
<dbReference type="InterPro" id="IPR000014">
    <property type="entry name" value="PAS"/>
</dbReference>
<dbReference type="Pfam" id="PF08448">
    <property type="entry name" value="PAS_4"/>
    <property type="match status" value="1"/>
</dbReference>
<dbReference type="InterPro" id="IPR029787">
    <property type="entry name" value="Nucleotide_cyclase"/>
</dbReference>
<evidence type="ECO:0000259" key="4">
    <source>
        <dbReference type="PROSITE" id="PS50885"/>
    </source>
</evidence>
<dbReference type="GO" id="GO:0007165">
    <property type="term" value="P:signal transduction"/>
    <property type="evidence" value="ECO:0007669"/>
    <property type="project" value="InterPro"/>
</dbReference>
<dbReference type="AlphaFoldDB" id="A0A1Q9GSF0"/>
<keyword evidence="7" id="KW-1185">Reference proteome</keyword>
<dbReference type="InterPro" id="IPR052155">
    <property type="entry name" value="Biofilm_reg_signaling"/>
</dbReference>
<gene>
    <name evidence="6" type="ORF">BIT28_04625</name>
</gene>
<protein>
    <recommendedName>
        <fullName evidence="8">Diguanylate cyclase</fullName>
    </recommendedName>
</protein>
<evidence type="ECO:0000256" key="2">
    <source>
        <dbReference type="SAM" id="Phobius"/>
    </source>
</evidence>
<dbReference type="Pfam" id="PF13426">
    <property type="entry name" value="PAS_9"/>
    <property type="match status" value="1"/>
</dbReference>
<evidence type="ECO:0000313" key="7">
    <source>
        <dbReference type="Proteomes" id="UP000186905"/>
    </source>
</evidence>
<dbReference type="OrthoDB" id="9812260at2"/>
<keyword evidence="2" id="KW-1133">Transmembrane helix</keyword>
<reference evidence="6 7" key="1">
    <citation type="submission" date="2016-09" db="EMBL/GenBank/DDBJ databases">
        <title>Photobacterium proteolyticum sp. nov. a protease producing bacterium isolated from ocean sediments of Laizhou Bay.</title>
        <authorList>
            <person name="Li Y."/>
        </authorList>
    </citation>
    <scope>NUCLEOTIDE SEQUENCE [LARGE SCALE GENOMIC DNA]</scope>
    <source>
        <strain evidence="6 7">13-12</strain>
    </source>
</reference>
<comment type="cofactor">
    <cofactor evidence="1">
        <name>Mg(2+)</name>
        <dbReference type="ChEBI" id="CHEBI:18420"/>
    </cofactor>
</comment>
<evidence type="ECO:0000259" key="5">
    <source>
        <dbReference type="PROSITE" id="PS50887"/>
    </source>
</evidence>
<dbReference type="EMBL" id="MJIL01000060">
    <property type="protein sequence ID" value="OLQ77639.1"/>
    <property type="molecule type" value="Genomic_DNA"/>
</dbReference>
<dbReference type="NCBIfam" id="TIGR00229">
    <property type="entry name" value="sensory_box"/>
    <property type="match status" value="2"/>
</dbReference>
<dbReference type="NCBIfam" id="TIGR00254">
    <property type="entry name" value="GGDEF"/>
    <property type="match status" value="1"/>
</dbReference>
<keyword evidence="2" id="KW-0472">Membrane</keyword>
<feature type="transmembrane region" description="Helical" evidence="2">
    <location>
        <begin position="14"/>
        <end position="34"/>
    </location>
</feature>
<dbReference type="PROSITE" id="PS50112">
    <property type="entry name" value="PAS"/>
    <property type="match status" value="2"/>
</dbReference>
<evidence type="ECO:0000259" key="3">
    <source>
        <dbReference type="PROSITE" id="PS50112"/>
    </source>
</evidence>
<dbReference type="Proteomes" id="UP000186905">
    <property type="component" value="Unassembled WGS sequence"/>
</dbReference>
<dbReference type="InterPro" id="IPR035965">
    <property type="entry name" value="PAS-like_dom_sf"/>
</dbReference>
<dbReference type="Gene3D" id="6.10.340.10">
    <property type="match status" value="1"/>
</dbReference>
<feature type="domain" description="GGDEF" evidence="5">
    <location>
        <begin position="529"/>
        <end position="664"/>
    </location>
</feature>
<dbReference type="Pfam" id="PF00990">
    <property type="entry name" value="GGDEF"/>
    <property type="match status" value="1"/>
</dbReference>
<feature type="domain" description="HAMP" evidence="4">
    <location>
        <begin position="187"/>
        <end position="241"/>
    </location>
</feature>
<dbReference type="RefSeq" id="WP_075763319.1">
    <property type="nucleotide sequence ID" value="NZ_MJIL01000060.1"/>
</dbReference>
<dbReference type="GO" id="GO:0016020">
    <property type="term" value="C:membrane"/>
    <property type="evidence" value="ECO:0007669"/>
    <property type="project" value="InterPro"/>
</dbReference>
<dbReference type="GO" id="GO:0003824">
    <property type="term" value="F:catalytic activity"/>
    <property type="evidence" value="ECO:0007669"/>
    <property type="project" value="UniProtKB-ARBA"/>
</dbReference>